<evidence type="ECO:0000313" key="4">
    <source>
        <dbReference type="Proteomes" id="UP000297617"/>
    </source>
</evidence>
<dbReference type="AlphaFoldDB" id="A0A7I0HQL3"/>
<evidence type="ECO:0000313" key="3">
    <source>
        <dbReference type="EMBL" id="TGL04354.1"/>
    </source>
</evidence>
<dbReference type="EMBL" id="RQFT01000011">
    <property type="protein sequence ID" value="TGL04354.1"/>
    <property type="molecule type" value="Genomic_DNA"/>
</dbReference>
<dbReference type="SUPFAM" id="SSF55961">
    <property type="entry name" value="Bet v1-like"/>
    <property type="match status" value="1"/>
</dbReference>
<keyword evidence="4" id="KW-1185">Reference proteome</keyword>
<proteinExistence type="predicted"/>
<dbReference type="RefSeq" id="WP_135754188.1">
    <property type="nucleotide sequence ID" value="NZ_RQFD01000015.1"/>
</dbReference>
<accession>A0A7I0HQL3</accession>
<evidence type="ECO:0000313" key="5">
    <source>
        <dbReference type="Proteomes" id="UP000297641"/>
    </source>
</evidence>
<comment type="caution">
    <text evidence="3">The sequence shown here is derived from an EMBL/GenBank/DDBJ whole genome shotgun (WGS) entry which is preliminary data.</text>
</comment>
<evidence type="ECO:0000256" key="1">
    <source>
        <dbReference type="SAM" id="Phobius"/>
    </source>
</evidence>
<sequence>MDQFKFQSQFPIRKEELFRFHEEPIGFSTLMGANKGIQIIQKPNSLAVGEIAIFKIPIFPFISIQWIAKHTKYEKNILFQDNQEKGPFIKFLHTHRFLDVEGNSNESILSDEIEVNFYFWPISKFFIYPMLYFMFKKRHQLTANYFSIKHKLIFSGYTRSIIN</sequence>
<evidence type="ECO:0008006" key="6">
    <source>
        <dbReference type="Google" id="ProtNLM"/>
    </source>
</evidence>
<keyword evidence="1" id="KW-0472">Membrane</keyword>
<organism evidence="3 5">
    <name type="scientific">Leptospira bouyouniensis</name>
    <dbReference type="NCBI Taxonomy" id="2484911"/>
    <lineage>
        <taxon>Bacteria</taxon>
        <taxon>Pseudomonadati</taxon>
        <taxon>Spirochaetota</taxon>
        <taxon>Spirochaetia</taxon>
        <taxon>Leptospirales</taxon>
        <taxon>Leptospiraceae</taxon>
        <taxon>Leptospira</taxon>
    </lineage>
</organism>
<dbReference type="Gene3D" id="3.30.530.20">
    <property type="match status" value="1"/>
</dbReference>
<dbReference type="Proteomes" id="UP000297617">
    <property type="component" value="Unassembled WGS sequence"/>
</dbReference>
<keyword evidence="1" id="KW-1133">Transmembrane helix</keyword>
<reference evidence="2" key="1">
    <citation type="submission" date="2018-10" db="EMBL/GenBank/DDBJ databases">
        <authorList>
            <person name="Vincent A.T."/>
            <person name="Schiettekatte O."/>
            <person name="Bourhy P."/>
            <person name="Veyrier F.J."/>
            <person name="Picardeau M."/>
        </authorList>
    </citation>
    <scope>NUCLEOTIDE SEQUENCE</scope>
    <source>
        <strain evidence="2">201800295</strain>
    </source>
</reference>
<dbReference type="Proteomes" id="UP000297641">
    <property type="component" value="Unassembled WGS sequence"/>
</dbReference>
<protein>
    <recommendedName>
        <fullName evidence="6">Cell division inhibitor</fullName>
    </recommendedName>
</protein>
<gene>
    <name evidence="2" type="ORF">EHQ10_11695</name>
    <name evidence="3" type="ORF">EHQ43_13290</name>
</gene>
<evidence type="ECO:0000313" key="2">
    <source>
        <dbReference type="EMBL" id="TGK48383.1"/>
    </source>
</evidence>
<feature type="transmembrane region" description="Helical" evidence="1">
    <location>
        <begin position="117"/>
        <end position="135"/>
    </location>
</feature>
<keyword evidence="1" id="KW-0812">Transmembrane</keyword>
<name>A0A7I0HQL3_9LEPT</name>
<reference evidence="3 5" key="2">
    <citation type="journal article" date="2019" name="PLoS Negl. Trop. Dis.">
        <title>Revisiting the worldwide diversity of Leptospira species in the environment.</title>
        <authorList>
            <person name="Vincent A.T."/>
            <person name="Schiettekatte O."/>
            <person name="Bourhy P."/>
            <person name="Veyrier F.J."/>
            <person name="Picardeau M."/>
        </authorList>
    </citation>
    <scope>NUCLEOTIDE SEQUENCE [LARGE SCALE GENOMIC DNA]</scope>
    <source>
        <strain evidence="3 5">201800273</strain>
        <strain evidence="2">201800295</strain>
    </source>
</reference>
<dbReference type="InterPro" id="IPR023393">
    <property type="entry name" value="START-like_dom_sf"/>
</dbReference>
<dbReference type="EMBL" id="RQFD01000015">
    <property type="protein sequence ID" value="TGK48383.1"/>
    <property type="molecule type" value="Genomic_DNA"/>
</dbReference>